<dbReference type="EMBL" id="JAMQJZ010000005">
    <property type="protein sequence ID" value="MDC3420483.1"/>
    <property type="molecule type" value="Genomic_DNA"/>
</dbReference>
<dbReference type="EC" id="2.3.1.-" evidence="2"/>
<reference evidence="2" key="1">
    <citation type="submission" date="2022-06" db="EMBL/GenBank/DDBJ databases">
        <title>Aquibacillus sp. a new bacterium isolated from soil saline samples.</title>
        <authorList>
            <person name="Galisteo C."/>
            <person name="De La Haba R."/>
            <person name="Sanchez-Porro C."/>
            <person name="Ventosa A."/>
        </authorList>
    </citation>
    <scope>NUCLEOTIDE SEQUENCE</scope>
    <source>
        <strain evidence="2">JCM 12387</strain>
    </source>
</reference>
<gene>
    <name evidence="2" type="ORF">NC661_08905</name>
</gene>
<feature type="domain" description="N-acetyltransferase" evidence="1">
    <location>
        <begin position="18"/>
        <end position="219"/>
    </location>
</feature>
<dbReference type="Pfam" id="PF00583">
    <property type="entry name" value="Acetyltransf_1"/>
    <property type="match status" value="1"/>
</dbReference>
<dbReference type="InterPro" id="IPR016181">
    <property type="entry name" value="Acyl_CoA_acyltransferase"/>
</dbReference>
<dbReference type="RefSeq" id="WP_259869128.1">
    <property type="nucleotide sequence ID" value="NZ_JAMQJZ010000005.1"/>
</dbReference>
<dbReference type="AlphaFoldDB" id="A0A9X3WKV9"/>
<sequence>MSYYKKMYLYKDNRNMEVVIRNYDENDIPQLIEVQKASFPPPFPSDLWWNEEQLRNHISLFPDGALCVEVGGMIVGSMTGLCVDFDDKHIQHTWEEVTDNGYIRNHNPNGNALYVVDICVHPGFRKMDLGRWLMQSMYEVVVQLDLDRLIGGGRLPGYHKVADKITAEEYVDALMKGKYNDPVTSFLLRCGRTPVGVIADYLEDEESVNYAALMEWRNPFKVTNKK</sequence>
<dbReference type="InterPro" id="IPR000182">
    <property type="entry name" value="GNAT_dom"/>
</dbReference>
<dbReference type="GO" id="GO:0016747">
    <property type="term" value="F:acyltransferase activity, transferring groups other than amino-acyl groups"/>
    <property type="evidence" value="ECO:0007669"/>
    <property type="project" value="InterPro"/>
</dbReference>
<comment type="caution">
    <text evidence="2">The sequence shown here is derived from an EMBL/GenBank/DDBJ whole genome shotgun (WGS) entry which is preliminary data.</text>
</comment>
<dbReference type="CDD" id="cd04301">
    <property type="entry name" value="NAT_SF"/>
    <property type="match status" value="1"/>
</dbReference>
<evidence type="ECO:0000313" key="3">
    <source>
        <dbReference type="Proteomes" id="UP001145072"/>
    </source>
</evidence>
<dbReference type="PROSITE" id="PS51186">
    <property type="entry name" value="GNAT"/>
    <property type="match status" value="1"/>
</dbReference>
<evidence type="ECO:0000313" key="2">
    <source>
        <dbReference type="EMBL" id="MDC3420483.1"/>
    </source>
</evidence>
<name>A0A9X3WKV9_9BACI</name>
<organism evidence="2 3">
    <name type="scientific">Aquibacillus koreensis</name>
    <dbReference type="NCBI Taxonomy" id="279446"/>
    <lineage>
        <taxon>Bacteria</taxon>
        <taxon>Bacillati</taxon>
        <taxon>Bacillota</taxon>
        <taxon>Bacilli</taxon>
        <taxon>Bacillales</taxon>
        <taxon>Bacillaceae</taxon>
        <taxon>Aquibacillus</taxon>
    </lineage>
</organism>
<protein>
    <submittedName>
        <fullName evidence="2">GNAT family N-acetyltransferase</fullName>
        <ecNumber evidence="2">2.3.1.-</ecNumber>
    </submittedName>
</protein>
<dbReference type="Proteomes" id="UP001145072">
    <property type="component" value="Unassembled WGS sequence"/>
</dbReference>
<keyword evidence="2" id="KW-0012">Acyltransferase</keyword>
<dbReference type="Gene3D" id="3.40.630.30">
    <property type="match status" value="1"/>
</dbReference>
<accession>A0A9X3WKV9</accession>
<evidence type="ECO:0000259" key="1">
    <source>
        <dbReference type="PROSITE" id="PS51186"/>
    </source>
</evidence>
<keyword evidence="3" id="KW-1185">Reference proteome</keyword>
<dbReference type="SUPFAM" id="SSF55729">
    <property type="entry name" value="Acyl-CoA N-acyltransferases (Nat)"/>
    <property type="match status" value="1"/>
</dbReference>
<proteinExistence type="predicted"/>
<keyword evidence="2" id="KW-0808">Transferase</keyword>